<evidence type="ECO:0000313" key="3">
    <source>
        <dbReference type="Proteomes" id="UP000030765"/>
    </source>
</evidence>
<dbReference type="Proteomes" id="UP000030765">
    <property type="component" value="Unassembled WGS sequence"/>
</dbReference>
<keyword evidence="3" id="KW-1185">Reference proteome</keyword>
<organism evidence="1">
    <name type="scientific">Anopheles sinensis</name>
    <name type="common">Mosquito</name>
    <dbReference type="NCBI Taxonomy" id="74873"/>
    <lineage>
        <taxon>Eukaryota</taxon>
        <taxon>Metazoa</taxon>
        <taxon>Ecdysozoa</taxon>
        <taxon>Arthropoda</taxon>
        <taxon>Hexapoda</taxon>
        <taxon>Insecta</taxon>
        <taxon>Pterygota</taxon>
        <taxon>Neoptera</taxon>
        <taxon>Endopterygota</taxon>
        <taxon>Diptera</taxon>
        <taxon>Nematocera</taxon>
        <taxon>Culicoidea</taxon>
        <taxon>Culicidae</taxon>
        <taxon>Anophelinae</taxon>
        <taxon>Anopheles</taxon>
    </lineage>
</organism>
<evidence type="ECO:0000313" key="1">
    <source>
        <dbReference type="EMBL" id="KFB52791.1"/>
    </source>
</evidence>
<reference evidence="1 3" key="1">
    <citation type="journal article" date="2014" name="BMC Genomics">
        <title>Genome sequence of Anopheles sinensis provides insight into genetics basis of mosquito competence for malaria parasites.</title>
        <authorList>
            <person name="Zhou D."/>
            <person name="Zhang D."/>
            <person name="Ding G."/>
            <person name="Shi L."/>
            <person name="Hou Q."/>
            <person name="Ye Y."/>
            <person name="Xu Y."/>
            <person name="Zhou H."/>
            <person name="Xiong C."/>
            <person name="Li S."/>
            <person name="Yu J."/>
            <person name="Hong S."/>
            <person name="Yu X."/>
            <person name="Zou P."/>
            <person name="Chen C."/>
            <person name="Chang X."/>
            <person name="Wang W."/>
            <person name="Lv Y."/>
            <person name="Sun Y."/>
            <person name="Ma L."/>
            <person name="Shen B."/>
            <person name="Zhu C."/>
        </authorList>
    </citation>
    <scope>NUCLEOTIDE SEQUENCE [LARGE SCALE GENOMIC DNA]</scope>
</reference>
<proteinExistence type="predicted"/>
<protein>
    <submittedName>
        <fullName evidence="1 2">Transcriptional regulator</fullName>
    </submittedName>
</protein>
<gene>
    <name evidence="1" type="ORF">ZHAS_00021058</name>
</gene>
<dbReference type="EMBL" id="ATLV01026040">
    <property type="status" value="NOT_ANNOTATED_CDS"/>
    <property type="molecule type" value="Genomic_DNA"/>
</dbReference>
<dbReference type="EMBL" id="KE525405">
    <property type="protein sequence ID" value="KFB52791.1"/>
    <property type="molecule type" value="Genomic_DNA"/>
</dbReference>
<dbReference type="EnsemblMetazoa" id="ASIC021058-RA">
    <property type="protein sequence ID" value="ASIC021058-PA"/>
    <property type="gene ID" value="ASIC021058"/>
</dbReference>
<accession>A0A084WRE7</accession>
<dbReference type="VEuPathDB" id="VectorBase:ASIC021058"/>
<name>A0A084WRE7_ANOSI</name>
<reference evidence="2" key="2">
    <citation type="submission" date="2020-05" db="UniProtKB">
        <authorList>
            <consortium name="EnsemblMetazoa"/>
        </authorList>
    </citation>
    <scope>IDENTIFICATION</scope>
</reference>
<dbReference type="AlphaFoldDB" id="A0A084WRE7"/>
<evidence type="ECO:0000313" key="2">
    <source>
        <dbReference type="EnsemblMetazoa" id="ASIC021058-PA"/>
    </source>
</evidence>
<sequence length="68" mass="7332">MQAPGEILESDFCWYGFAGKNRFRSRDLDVAALAGIVSIGSESVPTLCARVGPVSPNFARSRREGVSE</sequence>